<dbReference type="Pfam" id="PF00245">
    <property type="entry name" value="Alk_phosphatase"/>
    <property type="match status" value="1"/>
</dbReference>
<dbReference type="PANTHER" id="PTHR11596:SF5">
    <property type="entry name" value="ALKALINE PHOSPHATASE"/>
    <property type="match status" value="1"/>
</dbReference>
<reference evidence="4 5" key="1">
    <citation type="journal article" date="2023" name="Sci. Data">
        <title>Genome assembly of the Korean intertidal mud-creeper Batillaria attramentaria.</title>
        <authorList>
            <person name="Patra A.K."/>
            <person name="Ho P.T."/>
            <person name="Jun S."/>
            <person name="Lee S.J."/>
            <person name="Kim Y."/>
            <person name="Won Y.J."/>
        </authorList>
    </citation>
    <scope>NUCLEOTIDE SEQUENCE [LARGE SCALE GENOMIC DNA]</scope>
    <source>
        <strain evidence="4">Wonlab-2016</strain>
    </source>
</reference>
<evidence type="ECO:0000256" key="1">
    <source>
        <dbReference type="ARBA" id="ARBA00012647"/>
    </source>
</evidence>
<keyword evidence="3" id="KW-0862">Zinc</keyword>
<name>A0ABD0LNI1_9CAEN</name>
<dbReference type="PANTHER" id="PTHR11596">
    <property type="entry name" value="ALKALINE PHOSPHATASE"/>
    <property type="match status" value="1"/>
</dbReference>
<proteinExistence type="predicted"/>
<comment type="cofactor">
    <cofactor evidence="3">
        <name>Zn(2+)</name>
        <dbReference type="ChEBI" id="CHEBI:29105"/>
    </cofactor>
    <text evidence="3">Binds 2 Zn(2+) ions.</text>
</comment>
<dbReference type="Gene3D" id="3.40.720.10">
    <property type="entry name" value="Alkaline Phosphatase, subunit A"/>
    <property type="match status" value="1"/>
</dbReference>
<organism evidence="4 5">
    <name type="scientific">Batillaria attramentaria</name>
    <dbReference type="NCBI Taxonomy" id="370345"/>
    <lineage>
        <taxon>Eukaryota</taxon>
        <taxon>Metazoa</taxon>
        <taxon>Spiralia</taxon>
        <taxon>Lophotrochozoa</taxon>
        <taxon>Mollusca</taxon>
        <taxon>Gastropoda</taxon>
        <taxon>Caenogastropoda</taxon>
        <taxon>Sorbeoconcha</taxon>
        <taxon>Cerithioidea</taxon>
        <taxon>Batillariidae</taxon>
        <taxon>Batillaria</taxon>
    </lineage>
</organism>
<gene>
    <name evidence="4" type="ORF">BaRGS_00008149</name>
</gene>
<keyword evidence="2" id="KW-0597">Phosphoprotein</keyword>
<keyword evidence="3" id="KW-0479">Metal-binding</keyword>
<comment type="caution">
    <text evidence="4">The sequence shown here is derived from an EMBL/GenBank/DDBJ whole genome shotgun (WGS) entry which is preliminary data.</text>
</comment>
<keyword evidence="5" id="KW-1185">Reference proteome</keyword>
<protein>
    <recommendedName>
        <fullName evidence="1">alkaline phosphatase</fullName>
        <ecNumber evidence="1">3.1.3.1</ecNumber>
    </recommendedName>
</protein>
<feature type="binding site" evidence="3">
    <location>
        <position position="33"/>
    </location>
    <ligand>
        <name>Zn(2+)</name>
        <dbReference type="ChEBI" id="CHEBI:29105"/>
        <label>2</label>
    </ligand>
</feature>
<dbReference type="EMBL" id="JACVVK020000036">
    <property type="protein sequence ID" value="KAK7500574.1"/>
    <property type="molecule type" value="Genomic_DNA"/>
</dbReference>
<dbReference type="InterPro" id="IPR017850">
    <property type="entry name" value="Alkaline_phosphatase_core_sf"/>
</dbReference>
<accession>A0ABD0LNI1</accession>
<sequence length="119" mass="12623">TTQLYVIRLACAAADDHKQARLVPIDGTETETHGGEDVAIYATGPMAHLFHGVQEQSYIAHAMGYAACIGPNQDHCHEDNVTDPPPCTSSAVSPDGKTQSLGCFLVLLAGVMRAAGLFW</sequence>
<evidence type="ECO:0000256" key="3">
    <source>
        <dbReference type="PIRSR" id="PIRSR601952-2"/>
    </source>
</evidence>
<evidence type="ECO:0000313" key="4">
    <source>
        <dbReference type="EMBL" id="KAK7500574.1"/>
    </source>
</evidence>
<evidence type="ECO:0000313" key="5">
    <source>
        <dbReference type="Proteomes" id="UP001519460"/>
    </source>
</evidence>
<dbReference type="GO" id="GO:0004035">
    <property type="term" value="F:alkaline phosphatase activity"/>
    <property type="evidence" value="ECO:0007669"/>
    <property type="project" value="UniProtKB-EC"/>
</dbReference>
<dbReference type="Proteomes" id="UP001519460">
    <property type="component" value="Unassembled WGS sequence"/>
</dbReference>
<dbReference type="SUPFAM" id="SSF53649">
    <property type="entry name" value="Alkaline phosphatase-like"/>
    <property type="match status" value="1"/>
</dbReference>
<feature type="non-terminal residue" evidence="4">
    <location>
        <position position="1"/>
    </location>
</feature>
<dbReference type="AlphaFoldDB" id="A0ABD0LNI1"/>
<evidence type="ECO:0000256" key="2">
    <source>
        <dbReference type="ARBA" id="ARBA00022553"/>
    </source>
</evidence>
<dbReference type="EC" id="3.1.3.1" evidence="1"/>
<dbReference type="InterPro" id="IPR001952">
    <property type="entry name" value="Alkaline_phosphatase"/>
</dbReference>